<feature type="transmembrane region" description="Helical" evidence="5">
    <location>
        <begin position="12"/>
        <end position="29"/>
    </location>
</feature>
<comment type="subcellular location">
    <subcellularLocation>
        <location evidence="1">Membrane</location>
        <topology evidence="1">Multi-pass membrane protein</topology>
    </subcellularLocation>
</comment>
<evidence type="ECO:0000256" key="2">
    <source>
        <dbReference type="ARBA" id="ARBA00022692"/>
    </source>
</evidence>
<evidence type="ECO:0000256" key="1">
    <source>
        <dbReference type="ARBA" id="ARBA00004141"/>
    </source>
</evidence>
<feature type="transmembrane region" description="Helical" evidence="5">
    <location>
        <begin position="36"/>
        <end position="59"/>
    </location>
</feature>
<feature type="domain" description="EamA" evidence="6">
    <location>
        <begin position="12"/>
        <end position="142"/>
    </location>
</feature>
<dbReference type="KEGG" id="pus:CKA81_17025"/>
<dbReference type="InterPro" id="IPR000620">
    <property type="entry name" value="EamA_dom"/>
</dbReference>
<dbReference type="SUPFAM" id="SSF103481">
    <property type="entry name" value="Multidrug resistance efflux transporter EmrE"/>
    <property type="match status" value="2"/>
</dbReference>
<keyword evidence="2 5" id="KW-0812">Transmembrane</keyword>
<dbReference type="Pfam" id="PF00892">
    <property type="entry name" value="EamA"/>
    <property type="match status" value="2"/>
</dbReference>
<evidence type="ECO:0000313" key="7">
    <source>
        <dbReference type="EMBL" id="QAA95377.1"/>
    </source>
</evidence>
<keyword evidence="8" id="KW-1185">Reference proteome</keyword>
<reference evidence="7 8" key="1">
    <citation type="submission" date="2017-08" db="EMBL/GenBank/DDBJ databases">
        <authorList>
            <person name="Park S.-J."/>
            <person name="Kim H."/>
        </authorList>
    </citation>
    <scope>NUCLEOTIDE SEQUENCE [LARGE SCALE GENOMIC DNA]</scope>
    <source>
        <strain evidence="8">ye3</strain>
    </source>
</reference>
<name>A0A410GGE8_9BURK</name>
<proteinExistence type="predicted"/>
<dbReference type="PANTHER" id="PTHR22911">
    <property type="entry name" value="ACYL-MALONYL CONDENSING ENZYME-RELATED"/>
    <property type="match status" value="1"/>
</dbReference>
<feature type="transmembrane region" description="Helical" evidence="5">
    <location>
        <begin position="179"/>
        <end position="202"/>
    </location>
</feature>
<keyword evidence="3 5" id="KW-1133">Transmembrane helix</keyword>
<feature type="transmembrane region" description="Helical" evidence="5">
    <location>
        <begin position="238"/>
        <end position="259"/>
    </location>
</feature>
<feature type="transmembrane region" description="Helical" evidence="5">
    <location>
        <begin position="265"/>
        <end position="283"/>
    </location>
</feature>
<organism evidence="7 8">
    <name type="scientific">Pollutimonas thiosulfatoxidans</name>
    <dbReference type="NCBI Taxonomy" id="2028345"/>
    <lineage>
        <taxon>Bacteria</taxon>
        <taxon>Pseudomonadati</taxon>
        <taxon>Pseudomonadota</taxon>
        <taxon>Betaproteobacteria</taxon>
        <taxon>Burkholderiales</taxon>
        <taxon>Alcaligenaceae</taxon>
        <taxon>Pollutimonas</taxon>
    </lineage>
</organism>
<dbReference type="AlphaFoldDB" id="A0A410GGE8"/>
<evidence type="ECO:0000313" key="8">
    <source>
        <dbReference type="Proteomes" id="UP000283474"/>
    </source>
</evidence>
<dbReference type="EMBL" id="CP022987">
    <property type="protein sequence ID" value="QAA95377.1"/>
    <property type="molecule type" value="Genomic_DNA"/>
</dbReference>
<dbReference type="Proteomes" id="UP000283474">
    <property type="component" value="Chromosome"/>
</dbReference>
<protein>
    <submittedName>
        <fullName evidence="7">EamA family transporter</fullName>
    </submittedName>
</protein>
<dbReference type="OrthoDB" id="8584557at2"/>
<feature type="transmembrane region" description="Helical" evidence="5">
    <location>
        <begin position="208"/>
        <end position="226"/>
    </location>
</feature>
<keyword evidence="4 5" id="KW-0472">Membrane</keyword>
<feature type="domain" description="EamA" evidence="6">
    <location>
        <begin position="153"/>
        <end position="280"/>
    </location>
</feature>
<evidence type="ECO:0000256" key="5">
    <source>
        <dbReference type="SAM" id="Phobius"/>
    </source>
</evidence>
<accession>A0A410GGE8</accession>
<feature type="transmembrane region" description="Helical" evidence="5">
    <location>
        <begin position="125"/>
        <end position="142"/>
    </location>
</feature>
<sequence>MPAIGLHPVTRAAIWMSGALLSLAAMAVATRELSAYLSIFQILFFRSACGVLVISAILWRSGWRQIITPDPVSHLIRNIGHFGAQYAWIYGIIFIPMAEVFAIEFTAPVWTIFLAALILKEKITWPRGISVLTGLTGVYLIVQPGSAMVHPASLAVLVGAMAFALAYTMTKKLSRTDTALCILFYMSVIQLPLGAVTAALDWRPIDPACWPLILVVGIVGLTAHYCMAKAMQVADATIVVPMDFLRLPLIAVIGTVFYAETVKPSLFIGAALILGGNLFSIVMERRRIKAAEA</sequence>
<evidence type="ECO:0000256" key="4">
    <source>
        <dbReference type="ARBA" id="ARBA00023136"/>
    </source>
</evidence>
<dbReference type="GO" id="GO:0016020">
    <property type="term" value="C:membrane"/>
    <property type="evidence" value="ECO:0007669"/>
    <property type="project" value="UniProtKB-SubCell"/>
</dbReference>
<dbReference type="InterPro" id="IPR037185">
    <property type="entry name" value="EmrE-like"/>
</dbReference>
<evidence type="ECO:0000259" key="6">
    <source>
        <dbReference type="Pfam" id="PF00892"/>
    </source>
</evidence>
<gene>
    <name evidence="7" type="ORF">CKA81_17025</name>
</gene>
<feature type="transmembrane region" description="Helical" evidence="5">
    <location>
        <begin position="148"/>
        <end position="167"/>
    </location>
</feature>
<evidence type="ECO:0000256" key="3">
    <source>
        <dbReference type="ARBA" id="ARBA00022989"/>
    </source>
</evidence>
<dbReference type="PANTHER" id="PTHR22911:SF6">
    <property type="entry name" value="SOLUTE CARRIER FAMILY 35 MEMBER G1"/>
    <property type="match status" value="1"/>
</dbReference>
<feature type="transmembrane region" description="Helical" evidence="5">
    <location>
        <begin position="87"/>
        <end position="118"/>
    </location>
</feature>